<accession>A0A9Q1KL21</accession>
<evidence type="ECO:0000256" key="1">
    <source>
        <dbReference type="SAM" id="Phobius"/>
    </source>
</evidence>
<gene>
    <name evidence="2" type="ORF">Cgig2_011736</name>
</gene>
<keyword evidence="3" id="KW-1185">Reference proteome</keyword>
<keyword evidence="1" id="KW-0472">Membrane</keyword>
<protein>
    <submittedName>
        <fullName evidence="2">Uncharacterized protein</fullName>
    </submittedName>
</protein>
<dbReference type="AlphaFoldDB" id="A0A9Q1KL21"/>
<dbReference type="EMBL" id="JAKOGI010000089">
    <property type="protein sequence ID" value="KAJ8444774.1"/>
    <property type="molecule type" value="Genomic_DNA"/>
</dbReference>
<evidence type="ECO:0000313" key="3">
    <source>
        <dbReference type="Proteomes" id="UP001153076"/>
    </source>
</evidence>
<keyword evidence="1" id="KW-0812">Transmembrane</keyword>
<proteinExistence type="predicted"/>
<evidence type="ECO:0000313" key="2">
    <source>
        <dbReference type="EMBL" id="KAJ8444774.1"/>
    </source>
</evidence>
<reference evidence="2" key="1">
    <citation type="submission" date="2022-04" db="EMBL/GenBank/DDBJ databases">
        <title>Carnegiea gigantea Genome sequencing and assembly v2.</title>
        <authorList>
            <person name="Copetti D."/>
            <person name="Sanderson M.J."/>
            <person name="Burquez A."/>
            <person name="Wojciechowski M.F."/>
        </authorList>
    </citation>
    <scope>NUCLEOTIDE SEQUENCE</scope>
    <source>
        <strain evidence="2">SGP5-SGP5p</strain>
        <tissue evidence="2">Aerial part</tissue>
    </source>
</reference>
<dbReference type="Proteomes" id="UP001153076">
    <property type="component" value="Unassembled WGS sequence"/>
</dbReference>
<name>A0A9Q1KL21_9CARY</name>
<comment type="caution">
    <text evidence="2">The sequence shown here is derived from an EMBL/GenBank/DDBJ whole genome shotgun (WGS) entry which is preliminary data.</text>
</comment>
<feature type="transmembrane region" description="Helical" evidence="1">
    <location>
        <begin position="65"/>
        <end position="89"/>
    </location>
</feature>
<keyword evidence="1" id="KW-1133">Transmembrane helix</keyword>
<sequence length="232" mass="27374">MRFPRSLKTDEMVRYVVENFEWYHRGVSFPPLPLPSDYEDLCPDFDLAVAKEATRDFKLPEMPEVVFVMMLLNDAVKLGVLCGWIIGMIKLALKELRWSTFQAWVWRNRSRHLEARIKRRTVTKTRRRGVSRSQDSHLWGSVSRSVVEIASLRVPLLEPHLGKRERTSFVERFSVLSHTMVFLNFLTIEQAANYVRETFKWHLRGFSRPPLPLPELLQPRHCRGVRLRLPYS</sequence>
<organism evidence="2 3">
    <name type="scientific">Carnegiea gigantea</name>
    <dbReference type="NCBI Taxonomy" id="171969"/>
    <lineage>
        <taxon>Eukaryota</taxon>
        <taxon>Viridiplantae</taxon>
        <taxon>Streptophyta</taxon>
        <taxon>Embryophyta</taxon>
        <taxon>Tracheophyta</taxon>
        <taxon>Spermatophyta</taxon>
        <taxon>Magnoliopsida</taxon>
        <taxon>eudicotyledons</taxon>
        <taxon>Gunneridae</taxon>
        <taxon>Pentapetalae</taxon>
        <taxon>Caryophyllales</taxon>
        <taxon>Cactineae</taxon>
        <taxon>Cactaceae</taxon>
        <taxon>Cactoideae</taxon>
        <taxon>Echinocereeae</taxon>
        <taxon>Carnegiea</taxon>
    </lineage>
</organism>